<dbReference type="InterPro" id="IPR007569">
    <property type="entry name" value="DUF559"/>
</dbReference>
<sequence>MGTVERLRGSVHTREDLWRRGIGPTRLEAKLREGALNRLRTGAYVSTQLLSSVRHESRLLLEAIGYQKVAARELIFLRRTAAVLHGLQLGRVPDDVEIAAAGRCGSEAAGVRSREISPASRQRAVVRSGAQVTGLVDTLVDCARFTVPEEALPIIENALHRERTGQIDDDDAEGLRPRLDRALRACTGRGSRRAKNIAEVMSPFCESIGESRCLMLFRLHGLPTPTQQLAIGPYRVDFAWPQQRVIVEFDGMVKYGDTRTSGGIFLAEKRREAWLQSQGWTVLRLTWDMLSRPWEIVDRLARVGVLPRP</sequence>
<gene>
    <name evidence="2" type="ORF">BK826_04305</name>
</gene>
<dbReference type="Pfam" id="PF04480">
    <property type="entry name" value="DUF559"/>
    <property type="match status" value="1"/>
</dbReference>
<dbReference type="RefSeq" id="WP_075514542.1">
    <property type="nucleotide sequence ID" value="NZ_MODZ01000004.1"/>
</dbReference>
<dbReference type="Gene3D" id="3.40.960.10">
    <property type="entry name" value="VSR Endonuclease"/>
    <property type="match status" value="1"/>
</dbReference>
<protein>
    <recommendedName>
        <fullName evidence="1">DUF559 domain-containing protein</fullName>
    </recommendedName>
</protein>
<dbReference type="EMBL" id="MODZ01000004">
    <property type="protein sequence ID" value="OIJ36270.1"/>
    <property type="molecule type" value="Genomic_DNA"/>
</dbReference>
<dbReference type="AlphaFoldDB" id="A0A1S2N1F2"/>
<proteinExistence type="predicted"/>
<evidence type="ECO:0000313" key="2">
    <source>
        <dbReference type="EMBL" id="OIJ36270.1"/>
    </source>
</evidence>
<feature type="domain" description="DUF559" evidence="1">
    <location>
        <begin position="227"/>
        <end position="291"/>
    </location>
</feature>
<evidence type="ECO:0000313" key="3">
    <source>
        <dbReference type="Proteomes" id="UP000179540"/>
    </source>
</evidence>
<reference evidence="2 3" key="1">
    <citation type="submission" date="2016-10" db="EMBL/GenBank/DDBJ databases">
        <title>Draft genome sequence of strain LCT isolated from the Shenzhou X spacecraft of China.</title>
        <authorList>
            <person name="Huang B."/>
        </authorList>
    </citation>
    <scope>NUCLEOTIDE SEQUENCE [LARGE SCALE GENOMIC DNA]</scope>
    <source>
        <strain evidence="2 3">LCT-H5</strain>
    </source>
</reference>
<organism evidence="2 3">
    <name type="scientific">Rothia kristinae</name>
    <dbReference type="NCBI Taxonomy" id="37923"/>
    <lineage>
        <taxon>Bacteria</taxon>
        <taxon>Bacillati</taxon>
        <taxon>Actinomycetota</taxon>
        <taxon>Actinomycetes</taxon>
        <taxon>Micrococcales</taxon>
        <taxon>Micrococcaceae</taxon>
        <taxon>Rothia</taxon>
    </lineage>
</organism>
<dbReference type="InterPro" id="IPR011335">
    <property type="entry name" value="Restrct_endonuc-II-like"/>
</dbReference>
<comment type="caution">
    <text evidence="2">The sequence shown here is derived from an EMBL/GenBank/DDBJ whole genome shotgun (WGS) entry which is preliminary data.</text>
</comment>
<dbReference type="OrthoDB" id="5517693at2"/>
<dbReference type="Proteomes" id="UP000179540">
    <property type="component" value="Unassembled WGS sequence"/>
</dbReference>
<dbReference type="SUPFAM" id="SSF52980">
    <property type="entry name" value="Restriction endonuclease-like"/>
    <property type="match status" value="1"/>
</dbReference>
<accession>A0A1S2N1F2</accession>
<evidence type="ECO:0000259" key="1">
    <source>
        <dbReference type="Pfam" id="PF04480"/>
    </source>
</evidence>
<name>A0A1S2N1F2_9MICC</name>